<dbReference type="PROSITE" id="PS51746">
    <property type="entry name" value="PPM_2"/>
    <property type="match status" value="1"/>
</dbReference>
<keyword evidence="6" id="KW-1185">Reference proteome</keyword>
<dbReference type="SUPFAM" id="SSF48452">
    <property type="entry name" value="TPR-like"/>
    <property type="match status" value="1"/>
</dbReference>
<proteinExistence type="predicted"/>
<dbReference type="Proteomes" id="UP001208912">
    <property type="component" value="Unassembled WGS sequence"/>
</dbReference>
<dbReference type="SMART" id="SM00331">
    <property type="entry name" value="PP2C_SIG"/>
    <property type="match status" value="1"/>
</dbReference>
<dbReference type="Proteomes" id="UP001208540">
    <property type="component" value="Unassembled WGS sequence"/>
</dbReference>
<dbReference type="InterPro" id="IPR011990">
    <property type="entry name" value="TPR-like_helical_dom_sf"/>
</dbReference>
<gene>
    <name evidence="3" type="ORF">ND861_04250</name>
    <name evidence="4" type="ORF">ND862_04245</name>
</gene>
<dbReference type="EMBL" id="JAMQPL010000001">
    <property type="protein sequence ID" value="MCW7529414.1"/>
    <property type="molecule type" value="Genomic_DNA"/>
</dbReference>
<evidence type="ECO:0000313" key="4">
    <source>
        <dbReference type="EMBL" id="MCW7529414.1"/>
    </source>
</evidence>
<evidence type="ECO:0000256" key="1">
    <source>
        <dbReference type="ARBA" id="ARBA00022801"/>
    </source>
</evidence>
<keyword evidence="1" id="KW-0378">Hydrolase</keyword>
<dbReference type="GO" id="GO:0016791">
    <property type="term" value="F:phosphatase activity"/>
    <property type="evidence" value="ECO:0007669"/>
    <property type="project" value="TreeGrafter"/>
</dbReference>
<accession>A0AAW5VLG7</accession>
<dbReference type="PANTHER" id="PTHR43156:SF2">
    <property type="entry name" value="STAGE II SPORULATION PROTEIN E"/>
    <property type="match status" value="1"/>
</dbReference>
<evidence type="ECO:0000313" key="5">
    <source>
        <dbReference type="Proteomes" id="UP001208540"/>
    </source>
</evidence>
<dbReference type="Pfam" id="PF07228">
    <property type="entry name" value="SpoIIE"/>
    <property type="match status" value="1"/>
</dbReference>
<dbReference type="AlphaFoldDB" id="A0AAW5VLG7"/>
<dbReference type="EMBL" id="JAMQPM010000001">
    <property type="protein sequence ID" value="MCW7525548.1"/>
    <property type="molecule type" value="Genomic_DNA"/>
</dbReference>
<name>A0AAW5VLG7_9LEPT</name>
<evidence type="ECO:0000313" key="6">
    <source>
        <dbReference type="Proteomes" id="UP001208912"/>
    </source>
</evidence>
<dbReference type="InterPro" id="IPR001932">
    <property type="entry name" value="PPM-type_phosphatase-like_dom"/>
</dbReference>
<comment type="caution">
    <text evidence="4">The sequence shown here is derived from an EMBL/GenBank/DDBJ whole genome shotgun (WGS) entry which is preliminary data.</text>
</comment>
<reference evidence="4 6" key="1">
    <citation type="submission" date="2022-06" db="EMBL/GenBank/DDBJ databases">
        <title>Leptospira isolates from biofilms formed at urban environments.</title>
        <authorList>
            <person name="Ribeiro P.S."/>
            <person name="Sousa T."/>
            <person name="Carvalho N."/>
            <person name="Aburjaile F."/>
            <person name="Neves F."/>
            <person name="Oliveira D."/>
            <person name="Blanco L."/>
            <person name="Lima J."/>
            <person name="Costa F."/>
            <person name="Brenig B."/>
            <person name="Soares S."/>
            <person name="Ramos R."/>
            <person name="Goes-Neto A."/>
            <person name="Matiuzzi M."/>
            <person name="Azevedo V."/>
            <person name="Ristow P."/>
        </authorList>
    </citation>
    <scope>NUCLEOTIDE SEQUENCE</scope>
    <source>
        <strain evidence="3 6">VSF19</strain>
        <strain evidence="4">VSF20</strain>
    </source>
</reference>
<dbReference type="Pfam" id="PF12895">
    <property type="entry name" value="ANAPC3"/>
    <property type="match status" value="1"/>
</dbReference>
<feature type="domain" description="PPM-type phosphatase" evidence="2">
    <location>
        <begin position="306"/>
        <end position="520"/>
    </location>
</feature>
<dbReference type="InterPro" id="IPR019734">
    <property type="entry name" value="TPR_rpt"/>
</dbReference>
<dbReference type="SMART" id="SM00028">
    <property type="entry name" value="TPR"/>
    <property type="match status" value="3"/>
</dbReference>
<dbReference type="PANTHER" id="PTHR43156">
    <property type="entry name" value="STAGE II SPORULATION PROTEIN E-RELATED"/>
    <property type="match status" value="1"/>
</dbReference>
<sequence>MPLHAGREISSKRVSGLVQVYQREYHLPRHTNPFPEILDDTIYNRILKDPNYWISQELEDKIIQTVSQSLDISGILYHLGTESLITNAYELLPLDDSRIDLGEMIERLPILIGRLTRVVYLNVKPTSNQKVIFVFKYLPEYQDKWYDAVFFQGMLNGLAVLFELKTFTIRMTKTKLFGIHVSHKELGEDILFGAESNEYEMEWEEDSLFLSRSRLTKDDVNHRHRVMVTSRMDSQLEEISIVDVKDVVGKSRELAIENRDLEAAVEVLKSFKQELEKKQLSMAKDLKLAKNIQKGLIPEIIPDWNGIQFWTAFTPMQEVSGDYYDYFPYNMDKLGVAVCDVSGHGVPAAFITALSKLLFSNFKKPKPSETFKLINRELLDLVKQQGYTTCVYVLIHDDYKVLYSVAGHPRPILYRAKTKQAEICEGDGTFLGMFPDAGDTFRDLQIQLEPGDKLFLYTDGLTEAENDKGKAFGEEKLIHIIESCAEKSIQETVETILTNHKEFTMGTDPMDDITLLGLQLSPMLPEFNLIKAKGDEAYRKKQFSEAVVFYEQAHQILPRELDTQLSYGKALAYSGNFEKAISLLESYNKFKTNHFKSHSVLGYCYYQVEMYEKAEIEWKKAHSINDSNLSNLYNLAQLYRKLNQKKKMKDVIEKMKRIEETYLHILPLEKKWESLPDE</sequence>
<dbReference type="InterPro" id="IPR036457">
    <property type="entry name" value="PPM-type-like_dom_sf"/>
</dbReference>
<evidence type="ECO:0000259" key="2">
    <source>
        <dbReference type="PROSITE" id="PS51746"/>
    </source>
</evidence>
<protein>
    <submittedName>
        <fullName evidence="4">SpoIIE family protein phosphatase</fullName>
    </submittedName>
</protein>
<evidence type="ECO:0000313" key="3">
    <source>
        <dbReference type="EMBL" id="MCW7525548.1"/>
    </source>
</evidence>
<dbReference type="SUPFAM" id="SSF81606">
    <property type="entry name" value="PP2C-like"/>
    <property type="match status" value="1"/>
</dbReference>
<organism evidence="4 5">
    <name type="scientific">Leptospira soteropolitanensis</name>
    <dbReference type="NCBI Taxonomy" id="2950025"/>
    <lineage>
        <taxon>Bacteria</taxon>
        <taxon>Pseudomonadati</taxon>
        <taxon>Spirochaetota</taxon>
        <taxon>Spirochaetia</taxon>
        <taxon>Leptospirales</taxon>
        <taxon>Leptospiraceae</taxon>
        <taxon>Leptospira</taxon>
    </lineage>
</organism>
<dbReference type="Gene3D" id="1.25.40.10">
    <property type="entry name" value="Tetratricopeptide repeat domain"/>
    <property type="match status" value="1"/>
</dbReference>
<dbReference type="InterPro" id="IPR052016">
    <property type="entry name" value="Bact_Sigma-Reg"/>
</dbReference>
<dbReference type="Gene3D" id="3.60.40.10">
    <property type="entry name" value="PPM-type phosphatase domain"/>
    <property type="match status" value="1"/>
</dbReference>